<proteinExistence type="predicted"/>
<dbReference type="Gramene" id="PSS24697">
    <property type="protein sequence ID" value="PSS24697"/>
    <property type="gene ID" value="CEY00_Acc09614"/>
</dbReference>
<keyword evidence="1" id="KW-0675">Receptor</keyword>
<name>A0A2R6RAW1_ACTCC</name>
<dbReference type="Proteomes" id="UP000241394">
    <property type="component" value="Chromosome LG8"/>
</dbReference>
<sequence length="235" mass="27073">MQPYHKRMGSPPKTAQNLYVCGTCVYLRRKSHIFGWGSLYGGASRGFKSSETKYRAGGEWKESTILCASPFTLAVANQPGFVVDKIIYWKDLRSLLVAYNPTKKCVDLIELPGDAQNVVCWGDLFGLSEGVIHYARHNNCYLEVWVLMKAQWERTHKLSFAMMFRQHGLNEYKGLSMKAFHPFDSRRMLFTWHGRPLWFDLESGKADIVSHHPICNQLLYDYFVYEGRFGSSASY</sequence>
<evidence type="ECO:0000313" key="2">
    <source>
        <dbReference type="Proteomes" id="UP000241394"/>
    </source>
</evidence>
<dbReference type="OrthoDB" id="1533516at2759"/>
<gene>
    <name evidence="1" type="ORF">CEY00_Acc09614</name>
</gene>
<keyword evidence="1" id="KW-0808">Transferase</keyword>
<reference evidence="2" key="2">
    <citation type="journal article" date="2018" name="BMC Genomics">
        <title>A manually annotated Actinidia chinensis var. chinensis (kiwifruit) genome highlights the challenges associated with draft genomes and gene prediction in plants.</title>
        <authorList>
            <person name="Pilkington S.M."/>
            <person name="Crowhurst R."/>
            <person name="Hilario E."/>
            <person name="Nardozza S."/>
            <person name="Fraser L."/>
            <person name="Peng Y."/>
            <person name="Gunaseelan K."/>
            <person name="Simpson R."/>
            <person name="Tahir J."/>
            <person name="Deroles S.C."/>
            <person name="Templeton K."/>
            <person name="Luo Z."/>
            <person name="Davy M."/>
            <person name="Cheng C."/>
            <person name="McNeilage M."/>
            <person name="Scaglione D."/>
            <person name="Liu Y."/>
            <person name="Zhang Q."/>
            <person name="Datson P."/>
            <person name="De Silva N."/>
            <person name="Gardiner S.E."/>
            <person name="Bassett H."/>
            <person name="Chagne D."/>
            <person name="McCallum J."/>
            <person name="Dzierzon H."/>
            <person name="Deng C."/>
            <person name="Wang Y.Y."/>
            <person name="Barron L."/>
            <person name="Manako K."/>
            <person name="Bowen J."/>
            <person name="Foster T.M."/>
            <person name="Erridge Z.A."/>
            <person name="Tiffin H."/>
            <person name="Waite C.N."/>
            <person name="Davies K.M."/>
            <person name="Grierson E.P."/>
            <person name="Laing W.A."/>
            <person name="Kirk R."/>
            <person name="Chen X."/>
            <person name="Wood M."/>
            <person name="Montefiori M."/>
            <person name="Brummell D.A."/>
            <person name="Schwinn K.E."/>
            <person name="Catanach A."/>
            <person name="Fullerton C."/>
            <person name="Li D."/>
            <person name="Meiyalaghan S."/>
            <person name="Nieuwenhuizen N."/>
            <person name="Read N."/>
            <person name="Prakash R."/>
            <person name="Hunter D."/>
            <person name="Zhang H."/>
            <person name="McKenzie M."/>
            <person name="Knabel M."/>
            <person name="Harris A."/>
            <person name="Allan A.C."/>
            <person name="Gleave A."/>
            <person name="Chen A."/>
            <person name="Janssen B.J."/>
            <person name="Plunkett B."/>
            <person name="Ampomah-Dwamena C."/>
            <person name="Voogd C."/>
            <person name="Leif D."/>
            <person name="Lafferty D."/>
            <person name="Souleyre E.J.F."/>
            <person name="Varkonyi-Gasic E."/>
            <person name="Gambi F."/>
            <person name="Hanley J."/>
            <person name="Yao J.L."/>
            <person name="Cheung J."/>
            <person name="David K.M."/>
            <person name="Warren B."/>
            <person name="Marsh K."/>
            <person name="Snowden K.C."/>
            <person name="Lin-Wang K."/>
            <person name="Brian L."/>
            <person name="Martinez-Sanchez M."/>
            <person name="Wang M."/>
            <person name="Ileperuma N."/>
            <person name="Macnee N."/>
            <person name="Campin R."/>
            <person name="McAtee P."/>
            <person name="Drummond R.S.M."/>
            <person name="Espley R.V."/>
            <person name="Ireland H.S."/>
            <person name="Wu R."/>
            <person name="Atkinson R.G."/>
            <person name="Karunairetnam S."/>
            <person name="Bulley S."/>
            <person name="Chunkath S."/>
            <person name="Hanley Z."/>
            <person name="Storey R."/>
            <person name="Thrimawithana A.H."/>
            <person name="Thomson S."/>
            <person name="David C."/>
            <person name="Testolin R."/>
            <person name="Huang H."/>
            <person name="Hellens R.P."/>
            <person name="Schaffer R.J."/>
        </authorList>
    </citation>
    <scope>NUCLEOTIDE SEQUENCE [LARGE SCALE GENOMIC DNA]</scope>
    <source>
        <strain evidence="2">cv. Red5</strain>
    </source>
</reference>
<evidence type="ECO:0000313" key="1">
    <source>
        <dbReference type="EMBL" id="PSS24697.1"/>
    </source>
</evidence>
<protein>
    <submittedName>
        <fullName evidence="1">Receptor polysaccharide phosphotransferase</fullName>
    </submittedName>
</protein>
<comment type="caution">
    <text evidence="1">The sequence shown here is derived from an EMBL/GenBank/DDBJ whole genome shotgun (WGS) entry which is preliminary data.</text>
</comment>
<organism evidence="1 2">
    <name type="scientific">Actinidia chinensis var. chinensis</name>
    <name type="common">Chinese soft-hair kiwi</name>
    <dbReference type="NCBI Taxonomy" id="1590841"/>
    <lineage>
        <taxon>Eukaryota</taxon>
        <taxon>Viridiplantae</taxon>
        <taxon>Streptophyta</taxon>
        <taxon>Embryophyta</taxon>
        <taxon>Tracheophyta</taxon>
        <taxon>Spermatophyta</taxon>
        <taxon>Magnoliopsida</taxon>
        <taxon>eudicotyledons</taxon>
        <taxon>Gunneridae</taxon>
        <taxon>Pentapetalae</taxon>
        <taxon>asterids</taxon>
        <taxon>Ericales</taxon>
        <taxon>Actinidiaceae</taxon>
        <taxon>Actinidia</taxon>
    </lineage>
</organism>
<reference evidence="1 2" key="1">
    <citation type="submission" date="2017-07" db="EMBL/GenBank/DDBJ databases">
        <title>An improved, manually edited Actinidia chinensis var. chinensis (kiwifruit) genome highlights the challenges associated with draft genomes and gene prediction in plants.</title>
        <authorList>
            <person name="Pilkington S."/>
            <person name="Crowhurst R."/>
            <person name="Hilario E."/>
            <person name="Nardozza S."/>
            <person name="Fraser L."/>
            <person name="Peng Y."/>
            <person name="Gunaseelan K."/>
            <person name="Simpson R."/>
            <person name="Tahir J."/>
            <person name="Deroles S."/>
            <person name="Templeton K."/>
            <person name="Luo Z."/>
            <person name="Davy M."/>
            <person name="Cheng C."/>
            <person name="Mcneilage M."/>
            <person name="Scaglione D."/>
            <person name="Liu Y."/>
            <person name="Zhang Q."/>
            <person name="Datson P."/>
            <person name="De Silva N."/>
            <person name="Gardiner S."/>
            <person name="Bassett H."/>
            <person name="Chagne D."/>
            <person name="Mccallum J."/>
            <person name="Dzierzon H."/>
            <person name="Deng C."/>
            <person name="Wang Y.-Y."/>
            <person name="Barron N."/>
            <person name="Manako K."/>
            <person name="Bowen J."/>
            <person name="Foster T."/>
            <person name="Erridge Z."/>
            <person name="Tiffin H."/>
            <person name="Waite C."/>
            <person name="Davies K."/>
            <person name="Grierson E."/>
            <person name="Laing W."/>
            <person name="Kirk R."/>
            <person name="Chen X."/>
            <person name="Wood M."/>
            <person name="Montefiori M."/>
            <person name="Brummell D."/>
            <person name="Schwinn K."/>
            <person name="Catanach A."/>
            <person name="Fullerton C."/>
            <person name="Li D."/>
            <person name="Meiyalaghan S."/>
            <person name="Nieuwenhuizen N."/>
            <person name="Read N."/>
            <person name="Prakash R."/>
            <person name="Hunter D."/>
            <person name="Zhang H."/>
            <person name="Mckenzie M."/>
            <person name="Knabel M."/>
            <person name="Harris A."/>
            <person name="Allan A."/>
            <person name="Chen A."/>
            <person name="Janssen B."/>
            <person name="Plunkett B."/>
            <person name="Dwamena C."/>
            <person name="Voogd C."/>
            <person name="Leif D."/>
            <person name="Lafferty D."/>
            <person name="Souleyre E."/>
            <person name="Varkonyi-Gasic E."/>
            <person name="Gambi F."/>
            <person name="Hanley J."/>
            <person name="Yao J.-L."/>
            <person name="Cheung J."/>
            <person name="David K."/>
            <person name="Warren B."/>
            <person name="Marsh K."/>
            <person name="Snowden K."/>
            <person name="Lin-Wang K."/>
            <person name="Brian L."/>
            <person name="Martinez-Sanchez M."/>
            <person name="Wang M."/>
            <person name="Ileperuma N."/>
            <person name="Macnee N."/>
            <person name="Campin R."/>
            <person name="Mcatee P."/>
            <person name="Drummond R."/>
            <person name="Espley R."/>
            <person name="Ireland H."/>
            <person name="Wu R."/>
            <person name="Atkinson R."/>
            <person name="Karunairetnam S."/>
            <person name="Bulley S."/>
            <person name="Chunkath S."/>
            <person name="Hanley Z."/>
            <person name="Storey R."/>
            <person name="Thrimawithana A."/>
            <person name="Thomson S."/>
            <person name="David C."/>
            <person name="Testolin R."/>
        </authorList>
    </citation>
    <scope>NUCLEOTIDE SEQUENCE [LARGE SCALE GENOMIC DNA]</scope>
    <source>
        <strain evidence="2">cv. Red5</strain>
        <tissue evidence="1">Young leaf</tissue>
    </source>
</reference>
<dbReference type="AlphaFoldDB" id="A0A2R6RAW1"/>
<dbReference type="GO" id="GO:0016740">
    <property type="term" value="F:transferase activity"/>
    <property type="evidence" value="ECO:0007669"/>
    <property type="project" value="UniProtKB-KW"/>
</dbReference>
<dbReference type="InParanoid" id="A0A2R6RAW1"/>
<accession>A0A2R6RAW1</accession>
<keyword evidence="2" id="KW-1185">Reference proteome</keyword>
<dbReference type="EMBL" id="NKQK01000008">
    <property type="protein sequence ID" value="PSS24697.1"/>
    <property type="molecule type" value="Genomic_DNA"/>
</dbReference>